<protein>
    <submittedName>
        <fullName evidence="10">ABC transporter ATP-binding protein</fullName>
    </submittedName>
</protein>
<evidence type="ECO:0000256" key="5">
    <source>
        <dbReference type="ARBA" id="ARBA00022989"/>
    </source>
</evidence>
<dbReference type="InterPro" id="IPR039421">
    <property type="entry name" value="Type_1_exporter"/>
</dbReference>
<evidence type="ECO:0000313" key="11">
    <source>
        <dbReference type="Proteomes" id="UP001589568"/>
    </source>
</evidence>
<feature type="transmembrane region" description="Helical" evidence="7">
    <location>
        <begin position="12"/>
        <end position="33"/>
    </location>
</feature>
<dbReference type="SUPFAM" id="SSF52540">
    <property type="entry name" value="P-loop containing nucleoside triphosphate hydrolases"/>
    <property type="match status" value="1"/>
</dbReference>
<organism evidence="10 11">
    <name type="scientific">Nonomuraea salmonea</name>
    <dbReference type="NCBI Taxonomy" id="46181"/>
    <lineage>
        <taxon>Bacteria</taxon>
        <taxon>Bacillati</taxon>
        <taxon>Actinomycetota</taxon>
        <taxon>Actinomycetes</taxon>
        <taxon>Streptosporangiales</taxon>
        <taxon>Streptosporangiaceae</taxon>
        <taxon>Nonomuraea</taxon>
    </lineage>
</organism>
<dbReference type="EMBL" id="JBHMCF010000029">
    <property type="protein sequence ID" value="MFB9472803.1"/>
    <property type="molecule type" value="Genomic_DNA"/>
</dbReference>
<keyword evidence="5 7" id="KW-1133">Transmembrane helix</keyword>
<dbReference type="Gene3D" id="1.20.1560.10">
    <property type="entry name" value="ABC transporter type 1, transmembrane domain"/>
    <property type="match status" value="1"/>
</dbReference>
<keyword evidence="3" id="KW-0547">Nucleotide-binding</keyword>
<keyword evidence="2 7" id="KW-0812">Transmembrane</keyword>
<dbReference type="GO" id="GO:0005524">
    <property type="term" value="F:ATP binding"/>
    <property type="evidence" value="ECO:0007669"/>
    <property type="project" value="UniProtKB-KW"/>
</dbReference>
<dbReference type="Gene3D" id="3.40.50.300">
    <property type="entry name" value="P-loop containing nucleotide triphosphate hydrolases"/>
    <property type="match status" value="1"/>
</dbReference>
<evidence type="ECO:0000256" key="4">
    <source>
        <dbReference type="ARBA" id="ARBA00022840"/>
    </source>
</evidence>
<dbReference type="PROSITE" id="PS50929">
    <property type="entry name" value="ABC_TM1F"/>
    <property type="match status" value="1"/>
</dbReference>
<dbReference type="SMART" id="SM00382">
    <property type="entry name" value="AAA"/>
    <property type="match status" value="1"/>
</dbReference>
<name>A0ABV5NR51_9ACTN</name>
<dbReference type="PANTHER" id="PTHR43394:SF1">
    <property type="entry name" value="ATP-BINDING CASSETTE SUB-FAMILY B MEMBER 10, MITOCHONDRIAL"/>
    <property type="match status" value="1"/>
</dbReference>
<keyword evidence="4 10" id="KW-0067">ATP-binding</keyword>
<dbReference type="Proteomes" id="UP001589568">
    <property type="component" value="Unassembled WGS sequence"/>
</dbReference>
<dbReference type="SUPFAM" id="SSF90123">
    <property type="entry name" value="ABC transporter transmembrane region"/>
    <property type="match status" value="1"/>
</dbReference>
<comment type="subcellular location">
    <subcellularLocation>
        <location evidence="1">Cell membrane</location>
        <topology evidence="1">Multi-pass membrane protein</topology>
    </subcellularLocation>
</comment>
<dbReference type="InterPro" id="IPR011527">
    <property type="entry name" value="ABC1_TM_dom"/>
</dbReference>
<feature type="transmembrane region" description="Helical" evidence="7">
    <location>
        <begin position="48"/>
        <end position="69"/>
    </location>
</feature>
<evidence type="ECO:0000313" key="10">
    <source>
        <dbReference type="EMBL" id="MFB9472803.1"/>
    </source>
</evidence>
<dbReference type="InterPro" id="IPR036640">
    <property type="entry name" value="ABC1_TM_sf"/>
</dbReference>
<reference evidence="10 11" key="1">
    <citation type="submission" date="2024-09" db="EMBL/GenBank/DDBJ databases">
        <authorList>
            <person name="Sun Q."/>
            <person name="Mori K."/>
        </authorList>
    </citation>
    <scope>NUCLEOTIDE SEQUENCE [LARGE SCALE GENOMIC DNA]</scope>
    <source>
        <strain evidence="10 11">JCM 3324</strain>
    </source>
</reference>
<feature type="domain" description="ABC transporter" evidence="8">
    <location>
        <begin position="327"/>
        <end position="561"/>
    </location>
</feature>
<evidence type="ECO:0000259" key="8">
    <source>
        <dbReference type="PROSITE" id="PS50893"/>
    </source>
</evidence>
<feature type="transmembrane region" description="Helical" evidence="7">
    <location>
        <begin position="266"/>
        <end position="291"/>
    </location>
</feature>
<dbReference type="InterPro" id="IPR017871">
    <property type="entry name" value="ABC_transporter-like_CS"/>
</dbReference>
<keyword evidence="6 7" id="KW-0472">Membrane</keyword>
<evidence type="ECO:0000256" key="1">
    <source>
        <dbReference type="ARBA" id="ARBA00004651"/>
    </source>
</evidence>
<feature type="transmembrane region" description="Helical" evidence="7">
    <location>
        <begin position="152"/>
        <end position="170"/>
    </location>
</feature>
<evidence type="ECO:0000256" key="6">
    <source>
        <dbReference type="ARBA" id="ARBA00023136"/>
    </source>
</evidence>
<gene>
    <name evidence="10" type="ORF">ACFFR3_25170</name>
</gene>
<dbReference type="CDD" id="cd18543">
    <property type="entry name" value="ABC_6TM_Rv0194_D1_like"/>
    <property type="match status" value="1"/>
</dbReference>
<feature type="domain" description="ABC transmembrane type-1" evidence="9">
    <location>
        <begin position="17"/>
        <end position="295"/>
    </location>
</feature>
<dbReference type="InterPro" id="IPR003439">
    <property type="entry name" value="ABC_transporter-like_ATP-bd"/>
</dbReference>
<dbReference type="Pfam" id="PF00664">
    <property type="entry name" value="ABC_membrane"/>
    <property type="match status" value="1"/>
</dbReference>
<sequence>MRSYLRPYVLRLVVIWLTALVGVGLVIVFPLIIEQVIDGPVADKDPGALLPLGLLAVGVGALEALLIFFRRFIQVKPVLGLETAIRDDLYAHLQRLPMAFHGDWQSGQLLSRATTDLSTLRRFLGFGALFLVMNVLQVVTVTVLLLNKYWPLGLLVLASVVPIVMTSQRFERRYIKISRQVQDEQGDLATFVEESAIGIRTIKAFGRRHHVFDRYDEAALKVYGSSMSKVRLSAKFFSFLEIVPNITLALVLLLGALAVGSGALTLGALVAFTTLMLQLVWPVASLGYLLVMAQEAMTSADRLMEVMDTVPAIESGSDVIEEPHGHLRFEGVGFRFADSEQPVLQDVWLDVRPGETVAIVGATGSGKTTLTALVPRLLDPTSGRVTIDGHDVRDLDLKQLRQVVATAFEEPTLFSMSVRENLMLGRLDATEEELEQAIQTAQAMFVHDLPWGLDTRIGEQGLSLSGGQRQRLALARAVLSKPRILVLDDTLSALDAETEALVEEALRHVLRDATGIVVAHRASTVLLADKVALLRDGTITHVGQHRELLAQVPEYRELLAQDADFDDAAEGALR</sequence>
<feature type="transmembrane region" description="Helical" evidence="7">
    <location>
        <begin position="123"/>
        <end position="146"/>
    </location>
</feature>
<dbReference type="Pfam" id="PF00005">
    <property type="entry name" value="ABC_tran"/>
    <property type="match status" value="1"/>
</dbReference>
<evidence type="ECO:0000256" key="3">
    <source>
        <dbReference type="ARBA" id="ARBA00022741"/>
    </source>
</evidence>
<dbReference type="InterPro" id="IPR027417">
    <property type="entry name" value="P-loop_NTPase"/>
</dbReference>
<accession>A0ABV5NR51</accession>
<comment type="caution">
    <text evidence="10">The sequence shown here is derived from an EMBL/GenBank/DDBJ whole genome shotgun (WGS) entry which is preliminary data.</text>
</comment>
<evidence type="ECO:0000259" key="9">
    <source>
        <dbReference type="PROSITE" id="PS50929"/>
    </source>
</evidence>
<dbReference type="InterPro" id="IPR003593">
    <property type="entry name" value="AAA+_ATPase"/>
</dbReference>
<evidence type="ECO:0000256" key="2">
    <source>
        <dbReference type="ARBA" id="ARBA00022692"/>
    </source>
</evidence>
<evidence type="ECO:0000256" key="7">
    <source>
        <dbReference type="SAM" id="Phobius"/>
    </source>
</evidence>
<dbReference type="RefSeq" id="WP_345387079.1">
    <property type="nucleotide sequence ID" value="NZ_BAAAXS010000001.1"/>
</dbReference>
<dbReference type="PROSITE" id="PS50893">
    <property type="entry name" value="ABC_TRANSPORTER_2"/>
    <property type="match status" value="1"/>
</dbReference>
<feature type="transmembrane region" description="Helical" evidence="7">
    <location>
        <begin position="236"/>
        <end position="260"/>
    </location>
</feature>
<dbReference type="PANTHER" id="PTHR43394">
    <property type="entry name" value="ATP-DEPENDENT PERMEASE MDL1, MITOCHONDRIAL"/>
    <property type="match status" value="1"/>
</dbReference>
<dbReference type="PROSITE" id="PS00211">
    <property type="entry name" value="ABC_TRANSPORTER_1"/>
    <property type="match status" value="1"/>
</dbReference>
<keyword evidence="11" id="KW-1185">Reference proteome</keyword>
<proteinExistence type="predicted"/>